<feature type="compositionally biased region" description="Pro residues" evidence="6">
    <location>
        <begin position="319"/>
        <end position="330"/>
    </location>
</feature>
<dbReference type="Proteomes" id="UP001157418">
    <property type="component" value="Unassembled WGS sequence"/>
</dbReference>
<keyword evidence="3" id="KW-0238">DNA-binding</keyword>
<evidence type="ECO:0000313" key="8">
    <source>
        <dbReference type="EMBL" id="CAH1417144.1"/>
    </source>
</evidence>
<feature type="compositionally biased region" description="Basic and acidic residues" evidence="6">
    <location>
        <begin position="470"/>
        <end position="480"/>
    </location>
</feature>
<feature type="domain" description="TF-B3" evidence="7">
    <location>
        <begin position="6"/>
        <end position="101"/>
    </location>
</feature>
<dbReference type="InterPro" id="IPR017956">
    <property type="entry name" value="AT_hook_DNA-bd_motif"/>
</dbReference>
<feature type="compositionally biased region" description="Basic and acidic residues" evidence="6">
    <location>
        <begin position="369"/>
        <end position="380"/>
    </location>
</feature>
<keyword evidence="2" id="KW-0805">Transcription regulation</keyword>
<feature type="compositionally biased region" description="Acidic residues" evidence="6">
    <location>
        <begin position="116"/>
        <end position="202"/>
    </location>
</feature>
<feature type="domain" description="TF-B3" evidence="7">
    <location>
        <begin position="204"/>
        <end position="298"/>
    </location>
</feature>
<dbReference type="GO" id="GO:0005634">
    <property type="term" value="C:nucleus"/>
    <property type="evidence" value="ECO:0007669"/>
    <property type="project" value="UniProtKB-SubCell"/>
</dbReference>
<dbReference type="InterPro" id="IPR050655">
    <property type="entry name" value="Plant_B3_domain"/>
</dbReference>
<evidence type="ECO:0000256" key="3">
    <source>
        <dbReference type="ARBA" id="ARBA00023125"/>
    </source>
</evidence>
<keyword evidence="4" id="KW-0804">Transcription</keyword>
<feature type="region of interest" description="Disordered" evidence="6">
    <location>
        <begin position="295"/>
        <end position="566"/>
    </location>
</feature>
<evidence type="ECO:0000256" key="1">
    <source>
        <dbReference type="ARBA" id="ARBA00004123"/>
    </source>
</evidence>
<keyword evidence="9" id="KW-1185">Reference proteome</keyword>
<dbReference type="AlphaFoldDB" id="A0AAU9LNE2"/>
<feature type="region of interest" description="Disordered" evidence="6">
    <location>
        <begin position="116"/>
        <end position="207"/>
    </location>
</feature>
<dbReference type="Pfam" id="PF02362">
    <property type="entry name" value="B3"/>
    <property type="match status" value="2"/>
</dbReference>
<evidence type="ECO:0000259" key="7">
    <source>
        <dbReference type="PROSITE" id="PS50863"/>
    </source>
</evidence>
<evidence type="ECO:0000256" key="5">
    <source>
        <dbReference type="ARBA" id="ARBA00023242"/>
    </source>
</evidence>
<dbReference type="PANTHER" id="PTHR31920:SF122">
    <property type="entry name" value="B3 DOMAIN-CONTAINING PROTEIN REM23"/>
    <property type="match status" value="1"/>
</dbReference>
<comment type="caution">
    <text evidence="8">The sequence shown here is derived from an EMBL/GenBank/DDBJ whole genome shotgun (WGS) entry which is preliminary data.</text>
</comment>
<comment type="subcellular location">
    <subcellularLocation>
        <location evidence="1">Nucleus</location>
    </subcellularLocation>
</comment>
<dbReference type="InterPro" id="IPR015300">
    <property type="entry name" value="DNA-bd_pseudobarrel_sf"/>
</dbReference>
<dbReference type="SMART" id="SM00384">
    <property type="entry name" value="AT_hook"/>
    <property type="match status" value="5"/>
</dbReference>
<name>A0AAU9LNE2_9ASTR</name>
<organism evidence="8 9">
    <name type="scientific">Lactuca virosa</name>
    <dbReference type="NCBI Taxonomy" id="75947"/>
    <lineage>
        <taxon>Eukaryota</taxon>
        <taxon>Viridiplantae</taxon>
        <taxon>Streptophyta</taxon>
        <taxon>Embryophyta</taxon>
        <taxon>Tracheophyta</taxon>
        <taxon>Spermatophyta</taxon>
        <taxon>Magnoliopsida</taxon>
        <taxon>eudicotyledons</taxon>
        <taxon>Gunneridae</taxon>
        <taxon>Pentapetalae</taxon>
        <taxon>asterids</taxon>
        <taxon>campanulids</taxon>
        <taxon>Asterales</taxon>
        <taxon>Asteraceae</taxon>
        <taxon>Cichorioideae</taxon>
        <taxon>Cichorieae</taxon>
        <taxon>Lactucinae</taxon>
        <taxon>Lactuca</taxon>
    </lineage>
</organism>
<feature type="compositionally biased region" description="Basic and acidic residues" evidence="6">
    <location>
        <begin position="435"/>
        <end position="444"/>
    </location>
</feature>
<accession>A0AAU9LNE2</accession>
<feature type="compositionally biased region" description="Basic and acidic residues" evidence="6">
    <location>
        <begin position="403"/>
        <end position="418"/>
    </location>
</feature>
<feature type="compositionally biased region" description="Basic and acidic residues" evidence="6">
    <location>
        <begin position="503"/>
        <end position="513"/>
    </location>
</feature>
<dbReference type="Gene3D" id="2.40.330.10">
    <property type="entry name" value="DNA-binding pseudobarrel domain"/>
    <property type="match status" value="2"/>
</dbReference>
<dbReference type="CDD" id="cd10017">
    <property type="entry name" value="B3_DNA"/>
    <property type="match status" value="2"/>
</dbReference>
<dbReference type="PROSITE" id="PS50863">
    <property type="entry name" value="B3"/>
    <property type="match status" value="2"/>
</dbReference>
<dbReference type="InterPro" id="IPR003340">
    <property type="entry name" value="B3_DNA-bd"/>
</dbReference>
<sequence>MALRPLPSFYKILLDRSAPRLELPSGFIRRHLENKIPENPILRSRNGGYEWRLKIKKEGEIYCFTDGWSDVVEDSDLGFGDFLVFWLVDESTFKFSIFSPNGCERDFPSQIQVENDDHDEVEEQEAEKEEEEVEVEDGVEDDEEEAAEEEDEDEDEEEEEEESDDEEEEEDDIFDDGGVDEEEDAGDEDDDGGGDVDVDGNDGDPYFMTIMSKGHTMSMRLPSEFARLARIDAERSVIMKNIDGQEWKIRLLSDSKRYYLSGGWSEFRRVNELCEGDKCVFKFIKSEDKLCLAKVTKKRVQSKQPPAVEVLKKRSRGQPQPPLPPPPSPPRVEMQEVVRPKPSTGKAQALAAEVLKRSRGKPPQPRVVVESKDDGREVVNEKQPAGKVPAAAEVLKRPRGRPPRVEVVEKKGQSKKPADIAPAVEVSKRLRGRPPRVEVVVEKKGRSKKPKPAGKAPTAEISKRLRGRPPRVEVVVEKKERSKKPVGKAPAAEVSKRLRGRPPRMEVVVEKKVQSKKPAGKAPADKVLKRKRGQPSHVEVEGGKSVVKRSPGRPFKRKRGRPASGS</sequence>
<dbReference type="PRINTS" id="PR00929">
    <property type="entry name" value="ATHOOK"/>
</dbReference>
<keyword evidence="5" id="KW-0539">Nucleus</keyword>
<dbReference type="PANTHER" id="PTHR31920">
    <property type="entry name" value="B3 DOMAIN-CONTAINING"/>
    <property type="match status" value="1"/>
</dbReference>
<gene>
    <name evidence="8" type="ORF">LVIROSA_LOCUS4850</name>
</gene>
<evidence type="ECO:0000256" key="2">
    <source>
        <dbReference type="ARBA" id="ARBA00023015"/>
    </source>
</evidence>
<protein>
    <recommendedName>
        <fullName evidence="7">TF-B3 domain-containing protein</fullName>
    </recommendedName>
</protein>
<proteinExistence type="predicted"/>
<evidence type="ECO:0000256" key="4">
    <source>
        <dbReference type="ARBA" id="ARBA00023163"/>
    </source>
</evidence>
<dbReference type="SMART" id="SM01019">
    <property type="entry name" value="B3"/>
    <property type="match status" value="2"/>
</dbReference>
<evidence type="ECO:0000256" key="6">
    <source>
        <dbReference type="SAM" id="MobiDB-lite"/>
    </source>
</evidence>
<evidence type="ECO:0000313" key="9">
    <source>
        <dbReference type="Proteomes" id="UP001157418"/>
    </source>
</evidence>
<dbReference type="GO" id="GO:0003677">
    <property type="term" value="F:DNA binding"/>
    <property type="evidence" value="ECO:0007669"/>
    <property type="project" value="UniProtKB-KW"/>
</dbReference>
<feature type="compositionally biased region" description="Basic residues" evidence="6">
    <location>
        <begin position="546"/>
        <end position="566"/>
    </location>
</feature>
<reference evidence="8 9" key="1">
    <citation type="submission" date="2022-01" db="EMBL/GenBank/DDBJ databases">
        <authorList>
            <person name="Xiong W."/>
            <person name="Schranz E."/>
        </authorList>
    </citation>
    <scope>NUCLEOTIDE SEQUENCE [LARGE SCALE GENOMIC DNA]</scope>
</reference>
<dbReference type="SUPFAM" id="SSF101936">
    <property type="entry name" value="DNA-binding pseudobarrel domain"/>
    <property type="match status" value="2"/>
</dbReference>
<dbReference type="EMBL" id="CAKMRJ010000002">
    <property type="protein sequence ID" value="CAH1417144.1"/>
    <property type="molecule type" value="Genomic_DNA"/>
</dbReference>